<evidence type="ECO:0000313" key="4">
    <source>
        <dbReference type="Proteomes" id="UP000323565"/>
    </source>
</evidence>
<dbReference type="EMBL" id="CP043031">
    <property type="protein sequence ID" value="QEH92970.1"/>
    <property type="molecule type" value="Genomic_DNA"/>
</dbReference>
<keyword evidence="1" id="KW-1133">Transmembrane helix</keyword>
<keyword evidence="4" id="KW-1185">Reference proteome</keyword>
<dbReference type="SMART" id="SM00257">
    <property type="entry name" value="LysM"/>
    <property type="match status" value="1"/>
</dbReference>
<keyword evidence="1" id="KW-0472">Membrane</keyword>
<evidence type="ECO:0000259" key="2">
    <source>
        <dbReference type="PROSITE" id="PS51782"/>
    </source>
</evidence>
<dbReference type="Gene3D" id="3.10.350.10">
    <property type="entry name" value="LysM domain"/>
    <property type="match status" value="1"/>
</dbReference>
<evidence type="ECO:0000256" key="1">
    <source>
        <dbReference type="SAM" id="Phobius"/>
    </source>
</evidence>
<name>A0ABX5Z7N5_9MICO</name>
<feature type="domain" description="LysM" evidence="2">
    <location>
        <begin position="97"/>
        <end position="146"/>
    </location>
</feature>
<sequence length="149" mass="15290">MFDASAESGGMNMSAVPSLDVPAVAPSPRRHLHLVPSGPAVVDSLEGGRSTRRAPLTRRAVLARRRFAALLALLVLVGGGLLAAKAVAEANPAGGATSVTVKDGETLSQIAARELPSLRNDRGVVAIQEANNMSSMHVQAGQRILVPAG</sequence>
<dbReference type="InterPro" id="IPR018392">
    <property type="entry name" value="LysM"/>
</dbReference>
<gene>
    <name evidence="3" type="ORF">FV141_05100</name>
</gene>
<evidence type="ECO:0000313" key="3">
    <source>
        <dbReference type="EMBL" id="QEH92970.1"/>
    </source>
</evidence>
<protein>
    <submittedName>
        <fullName evidence="3">LysM peptidoglycan-binding domain-containing protein</fullName>
    </submittedName>
</protein>
<dbReference type="CDD" id="cd00118">
    <property type="entry name" value="LysM"/>
    <property type="match status" value="1"/>
</dbReference>
<proteinExistence type="predicted"/>
<feature type="transmembrane region" description="Helical" evidence="1">
    <location>
        <begin position="67"/>
        <end position="88"/>
    </location>
</feature>
<accession>A0ABX5Z7N5</accession>
<keyword evidence="1" id="KW-0812">Transmembrane</keyword>
<dbReference type="SUPFAM" id="SSF54106">
    <property type="entry name" value="LysM domain"/>
    <property type="match status" value="1"/>
</dbReference>
<reference evidence="3 4" key="1">
    <citation type="submission" date="2019-08" db="EMBL/GenBank/DDBJ databases">
        <title>Dermacoccus abyssi strain HZAU 226, whole genome Nanopore sequencing project.</title>
        <authorList>
            <person name="Guo A."/>
            <person name="Zhang X."/>
            <person name="Ruan Y."/>
            <person name="Liu W."/>
            <person name="Chen Q."/>
            <person name="Gu L."/>
        </authorList>
    </citation>
    <scope>NUCLEOTIDE SEQUENCE [LARGE SCALE GENOMIC DNA]</scope>
    <source>
        <strain evidence="3 4">HZAU 226</strain>
    </source>
</reference>
<dbReference type="Pfam" id="PF01476">
    <property type="entry name" value="LysM"/>
    <property type="match status" value="1"/>
</dbReference>
<dbReference type="PROSITE" id="PS51782">
    <property type="entry name" value="LYSM"/>
    <property type="match status" value="1"/>
</dbReference>
<organism evidence="3 4">
    <name type="scientific">Dermacoccus abyssi</name>
    <dbReference type="NCBI Taxonomy" id="322596"/>
    <lineage>
        <taxon>Bacteria</taxon>
        <taxon>Bacillati</taxon>
        <taxon>Actinomycetota</taxon>
        <taxon>Actinomycetes</taxon>
        <taxon>Micrococcales</taxon>
        <taxon>Dermacoccaceae</taxon>
        <taxon>Dermacoccus</taxon>
    </lineage>
</organism>
<dbReference type="Proteomes" id="UP000323565">
    <property type="component" value="Chromosome"/>
</dbReference>
<dbReference type="InterPro" id="IPR036779">
    <property type="entry name" value="LysM_dom_sf"/>
</dbReference>